<accession>A0A2P4YYX4</accession>
<gene>
    <name evidence="2" type="ORF">CmeUKMEL1_05005</name>
</gene>
<organism evidence="2 3">
    <name type="scientific">Cryptosporidium meleagridis</name>
    <dbReference type="NCBI Taxonomy" id="93969"/>
    <lineage>
        <taxon>Eukaryota</taxon>
        <taxon>Sar</taxon>
        <taxon>Alveolata</taxon>
        <taxon>Apicomplexa</taxon>
        <taxon>Conoidasida</taxon>
        <taxon>Coccidia</taxon>
        <taxon>Eucoccidiorida</taxon>
        <taxon>Eimeriorina</taxon>
        <taxon>Cryptosporidiidae</taxon>
        <taxon>Cryptosporidium</taxon>
    </lineage>
</organism>
<evidence type="ECO:0000313" key="3">
    <source>
        <dbReference type="Proteomes" id="UP000236928"/>
    </source>
</evidence>
<comment type="caution">
    <text evidence="2">The sequence shown here is derived from an EMBL/GenBank/DDBJ whole genome shotgun (WGS) entry which is preliminary data.</text>
</comment>
<proteinExistence type="predicted"/>
<dbReference type="VEuPathDB" id="CryptoDB:CmeUKMEL1_05005"/>
<keyword evidence="3" id="KW-1185">Reference proteome</keyword>
<feature type="coiled-coil region" evidence="1">
    <location>
        <begin position="16"/>
        <end position="43"/>
    </location>
</feature>
<sequence>MSEIRSNKNENIEEIIRFYEKIIQSQKKTNQSLLNENIRLRAKIRNEYLKQNEEICGNIMLSTPPQLSQIRRVKFQPTLSPIAQSPLSENVSKSSPKIEKELKNIGTQTDLVELKTISKVCENRIEIKTKEDSIDEIENQYELDEIKSTNSGEILINYNKIKENQKQRMNQFEANLEKYIPTKKYSLRENSRSITYTVPSLRVKLRRDTEKPEYNPFKTHNYFKPKKILN</sequence>
<evidence type="ECO:0000313" key="2">
    <source>
        <dbReference type="EMBL" id="POM82960.1"/>
    </source>
</evidence>
<name>A0A2P4YYX4_9CRYT</name>
<evidence type="ECO:0000256" key="1">
    <source>
        <dbReference type="SAM" id="Coils"/>
    </source>
</evidence>
<dbReference type="AlphaFoldDB" id="A0A2P4YYX4"/>
<reference evidence="2 3" key="1">
    <citation type="submission" date="2014-04" db="EMBL/GenBank/DDBJ databases">
        <title>Comparative Genomics of Cryptosporidium Species.</title>
        <authorList>
            <person name="Silva J.C."/>
            <person name="Su Q."/>
            <person name="Chalmers R."/>
            <person name="Chibucos M.C."/>
            <person name="Elwin K."/>
            <person name="Godinez A."/>
            <person name="Guo F."/>
            <person name="Huynh K."/>
            <person name="Orvis J."/>
            <person name="Ott S."/>
            <person name="Sadzewicz L."/>
            <person name="Sengamalay N."/>
            <person name="Shetty A."/>
            <person name="Sun M."/>
            <person name="Tallon L."/>
            <person name="Xiao L."/>
            <person name="Zhang H."/>
            <person name="Fraser C.M."/>
            <person name="Zhu G."/>
            <person name="Kissinger J."/>
            <person name="Widmer G."/>
        </authorList>
    </citation>
    <scope>NUCLEOTIDE SEQUENCE [LARGE SCALE GENOMIC DNA]</scope>
    <source>
        <strain evidence="2 3">UKMEL1</strain>
    </source>
</reference>
<dbReference type="OrthoDB" id="338646at2759"/>
<feature type="coiled-coil region" evidence="1">
    <location>
        <begin position="127"/>
        <end position="175"/>
    </location>
</feature>
<keyword evidence="1" id="KW-0175">Coiled coil</keyword>
<dbReference type="EMBL" id="JIBK01000008">
    <property type="protein sequence ID" value="POM82960.1"/>
    <property type="molecule type" value="Genomic_DNA"/>
</dbReference>
<protein>
    <submittedName>
        <fullName evidence="2">Uncharacterized protein</fullName>
    </submittedName>
</protein>
<dbReference type="Proteomes" id="UP000236928">
    <property type="component" value="Unassembled WGS sequence"/>
</dbReference>